<reference evidence="3" key="1">
    <citation type="submission" date="2010-08" db="EMBL/GenBank/DDBJ databases">
        <title>Genome sequence of Parvularcula bermudensis HTCC2503.</title>
        <authorList>
            <person name="Kang D.-M."/>
            <person name="Oh H.-M."/>
            <person name="Cho J.-C."/>
        </authorList>
    </citation>
    <scope>NUCLEOTIDE SEQUENCE [LARGE SCALE GENOMIC DNA]</scope>
    <source>
        <strain evidence="3">ATCC BAA-594 / HTCC2503 / KCTC 12087</strain>
    </source>
</reference>
<evidence type="ECO:0000259" key="1">
    <source>
        <dbReference type="Pfam" id="PF03781"/>
    </source>
</evidence>
<dbReference type="HOGENOM" id="CLU_012431_4_0_5"/>
<proteinExistence type="predicted"/>
<dbReference type="EMBL" id="CP002156">
    <property type="protein sequence ID" value="ADM10387.1"/>
    <property type="molecule type" value="Genomic_DNA"/>
</dbReference>
<dbReference type="STRING" id="314260.PB2503_11714"/>
<dbReference type="GO" id="GO:0120147">
    <property type="term" value="F:formylglycine-generating oxidase activity"/>
    <property type="evidence" value="ECO:0007669"/>
    <property type="project" value="TreeGrafter"/>
</dbReference>
<sequence>MNRRTGLLIGGAGLLAVAAITFWPRVMPPSPPSCLTSNELGGFIEVPGGGFVKAADPVYPEEGRPERVFVSPFELQVHEVTNSQFARFVEATGYITDAERNGGSAQFRTTVTPQNPMSWWRLDPEASWRTPGGEGSTLDGLALHPVVHISLADAHAYAEWVGGRLPTEVEWEYAASLGLFDPNDPDSGMRGPNGEARANVWTGIFPLINSAEDGFIGTAPVGCYRPGRIGAYDMIGNVWEWTDSPFAAGTPRFTIKGGSFLCSKNYCRRYRAAAREAFEPDFSTAHLGFRIVRDRPLDSDRAGLVVGQ</sequence>
<evidence type="ECO:0000313" key="2">
    <source>
        <dbReference type="EMBL" id="ADM10387.1"/>
    </source>
</evidence>
<evidence type="ECO:0000313" key="3">
    <source>
        <dbReference type="Proteomes" id="UP000001302"/>
    </source>
</evidence>
<dbReference type="InterPro" id="IPR016187">
    <property type="entry name" value="CTDL_fold"/>
</dbReference>
<dbReference type="PANTHER" id="PTHR23150:SF19">
    <property type="entry name" value="FORMYLGLYCINE-GENERATING ENZYME"/>
    <property type="match status" value="1"/>
</dbReference>
<accession>E0TDG1</accession>
<organism evidence="2 3">
    <name type="scientific">Parvularcula bermudensis (strain ATCC BAA-594 / HTCC2503 / KCTC 12087)</name>
    <dbReference type="NCBI Taxonomy" id="314260"/>
    <lineage>
        <taxon>Bacteria</taxon>
        <taxon>Pseudomonadati</taxon>
        <taxon>Pseudomonadota</taxon>
        <taxon>Alphaproteobacteria</taxon>
        <taxon>Parvularculales</taxon>
        <taxon>Parvularculaceae</taxon>
        <taxon>Parvularcula</taxon>
    </lineage>
</organism>
<feature type="domain" description="Sulfatase-modifying factor enzyme-like" evidence="1">
    <location>
        <begin position="42"/>
        <end position="293"/>
    </location>
</feature>
<dbReference type="RefSeq" id="WP_013301361.1">
    <property type="nucleotide sequence ID" value="NC_014414.1"/>
</dbReference>
<reference evidence="2 3" key="2">
    <citation type="journal article" date="2011" name="J. Bacteriol.">
        <title>Complete genome sequence of strain HTCC2503T of Parvularcula bermudensis, the type species of the order "Parvularculales" in the class Alphaproteobacteria.</title>
        <authorList>
            <person name="Oh H.M."/>
            <person name="Kang I."/>
            <person name="Vergin K.L."/>
            <person name="Kang D."/>
            <person name="Rhee K.H."/>
            <person name="Giovannoni S.J."/>
            <person name="Cho J.C."/>
        </authorList>
    </citation>
    <scope>NUCLEOTIDE SEQUENCE [LARGE SCALE GENOMIC DNA]</scope>
    <source>
        <strain evidence="3">ATCC BAA-594 / HTCC2503 / KCTC 12087</strain>
    </source>
</reference>
<dbReference type="eggNOG" id="COG1262">
    <property type="taxonomic scope" value="Bacteria"/>
</dbReference>
<dbReference type="SUPFAM" id="SSF56436">
    <property type="entry name" value="C-type lectin-like"/>
    <property type="match status" value="1"/>
</dbReference>
<dbReference type="Pfam" id="PF03781">
    <property type="entry name" value="FGE-sulfatase"/>
    <property type="match status" value="1"/>
</dbReference>
<dbReference type="Gene3D" id="3.90.1580.10">
    <property type="entry name" value="paralog of FGE (formylglycine-generating enzyme)"/>
    <property type="match status" value="1"/>
</dbReference>
<dbReference type="Proteomes" id="UP000001302">
    <property type="component" value="Chromosome"/>
</dbReference>
<keyword evidence="3" id="KW-1185">Reference proteome</keyword>
<dbReference type="InterPro" id="IPR042095">
    <property type="entry name" value="SUMF_sf"/>
</dbReference>
<protein>
    <recommendedName>
        <fullName evidence="1">Sulfatase-modifying factor enzyme-like domain-containing protein</fullName>
    </recommendedName>
</protein>
<gene>
    <name evidence="2" type="ordered locus">PB2503_11714</name>
</gene>
<dbReference type="PANTHER" id="PTHR23150">
    <property type="entry name" value="SULFATASE MODIFYING FACTOR 1, 2"/>
    <property type="match status" value="1"/>
</dbReference>
<dbReference type="KEGG" id="pbr:PB2503_11714"/>
<dbReference type="InterPro" id="IPR005532">
    <property type="entry name" value="SUMF_dom"/>
</dbReference>
<dbReference type="InterPro" id="IPR051043">
    <property type="entry name" value="Sulfatase_Mod_Factor_Kinase"/>
</dbReference>
<dbReference type="AlphaFoldDB" id="E0TDG1"/>
<name>E0TDG1_PARBH</name>